<evidence type="ECO:0000256" key="4">
    <source>
        <dbReference type="ARBA" id="ARBA00022989"/>
    </source>
</evidence>
<comment type="caution">
    <text evidence="9">The sequence shown here is derived from an EMBL/GenBank/DDBJ whole genome shotgun (WGS) entry which is preliminary data.</text>
</comment>
<comment type="similarity">
    <text evidence="6">Belongs to the exbB/tolQ family.</text>
</comment>
<evidence type="ECO:0000256" key="6">
    <source>
        <dbReference type="RuleBase" id="RU004057"/>
    </source>
</evidence>
<dbReference type="Proteomes" id="UP000005150">
    <property type="component" value="Unassembled WGS sequence"/>
</dbReference>
<proteinExistence type="inferred from homology"/>
<dbReference type="OrthoDB" id="1666638at2"/>
<evidence type="ECO:0000256" key="3">
    <source>
        <dbReference type="ARBA" id="ARBA00022692"/>
    </source>
</evidence>
<dbReference type="Gene3D" id="4.10.1060.50">
    <property type="match status" value="1"/>
</dbReference>
<dbReference type="EMBL" id="AGXV01000032">
    <property type="protein sequence ID" value="EIY62182.1"/>
    <property type="molecule type" value="Genomic_DNA"/>
</dbReference>
<feature type="transmembrane region" description="Helical" evidence="7">
    <location>
        <begin position="25"/>
        <end position="46"/>
    </location>
</feature>
<dbReference type="GO" id="GO:0005886">
    <property type="term" value="C:plasma membrane"/>
    <property type="evidence" value="ECO:0007669"/>
    <property type="project" value="UniProtKB-SubCell"/>
</dbReference>
<dbReference type="Pfam" id="PF01618">
    <property type="entry name" value="MotA_ExbB"/>
    <property type="match status" value="1"/>
</dbReference>
<comment type="subcellular location">
    <subcellularLocation>
        <location evidence="1">Cell membrane</location>
        <topology evidence="1">Multi-pass membrane protein</topology>
    </subcellularLocation>
    <subcellularLocation>
        <location evidence="6">Membrane</location>
        <topology evidence="6">Multi-pass membrane protein</topology>
    </subcellularLocation>
</comment>
<evidence type="ECO:0000313" key="10">
    <source>
        <dbReference type="Proteomes" id="UP000005150"/>
    </source>
</evidence>
<name>I8YIG3_9BACE</name>
<dbReference type="HOGENOM" id="CLU_468381_0_0_10"/>
<keyword evidence="4 7" id="KW-1133">Transmembrane helix</keyword>
<accession>I8YIG3</accession>
<evidence type="ECO:0000259" key="8">
    <source>
        <dbReference type="Pfam" id="PF01618"/>
    </source>
</evidence>
<evidence type="ECO:0000256" key="2">
    <source>
        <dbReference type="ARBA" id="ARBA00022475"/>
    </source>
</evidence>
<dbReference type="GO" id="GO:0015031">
    <property type="term" value="P:protein transport"/>
    <property type="evidence" value="ECO:0007669"/>
    <property type="project" value="UniProtKB-KW"/>
</dbReference>
<keyword evidence="6" id="KW-0813">Transport</keyword>
<evidence type="ECO:0000256" key="5">
    <source>
        <dbReference type="ARBA" id="ARBA00023136"/>
    </source>
</evidence>
<sequence length="473" mass="53394">MDETINIQEVSNSVTENISTINDELNLIVTLTGLSITAVFFALYFTKLRSKQLLNYVPNVWTSLGILGTFIAIVVSLDSSGTSSLSDVDTLVKNIIPAFTTSIIGIIGAVVCSVAIKIIYAYEEKEEDEFYRRTVGNEKSPELVLNDIKVSLLQLIKVSQNQEANIKSFLNNYIHQLDAFYSRIYESNKEQVKILSDEYVHNVTQVLAETNEEINRRINTLLLSHSESVQAFLKTEKEKLDEVANDIKSFLNNVPESVDEMKIEMIEVLRKAIIEKYNQLLEGNDAFTNQLLERVCTFESRLAAATSQNCSDTLNTTQSEIQRIITLLESSLKSQSNSMERVSATLSADINNLVSAVNKSIGDYEAMVEQLNKLIPVLQEHIKHSEDSVSASEQNSEKLTEVLKTLDEIVKKNQQLRYELTQWRRVHKKVKINDKNGTKECPNCSAENPIDANFCRKCNYGFWDCETIASSLK</sequence>
<protein>
    <recommendedName>
        <fullName evidence="8">MotA/TolQ/ExbB proton channel domain-containing protein</fullName>
    </recommendedName>
</protein>
<dbReference type="InterPro" id="IPR038587">
    <property type="entry name" value="Ribosomal_eL40_sf"/>
</dbReference>
<keyword evidence="3 7" id="KW-0812">Transmembrane</keyword>
<reference evidence="9 10" key="1">
    <citation type="submission" date="2012-02" db="EMBL/GenBank/DDBJ databases">
        <title>The Genome Sequence of Bacteroides salyersiae CL02T12C01.</title>
        <authorList>
            <consortium name="The Broad Institute Genome Sequencing Platform"/>
            <person name="Earl A."/>
            <person name="Ward D."/>
            <person name="Feldgarden M."/>
            <person name="Gevers D."/>
            <person name="Zitomersky N.L."/>
            <person name="Coyne M.J."/>
            <person name="Comstock L.E."/>
            <person name="Young S.K."/>
            <person name="Zeng Q."/>
            <person name="Gargeya S."/>
            <person name="Fitzgerald M."/>
            <person name="Haas B."/>
            <person name="Abouelleil A."/>
            <person name="Alvarado L."/>
            <person name="Arachchi H.M."/>
            <person name="Berlin A."/>
            <person name="Chapman S.B."/>
            <person name="Gearin G."/>
            <person name="Goldberg J."/>
            <person name="Griggs A."/>
            <person name="Gujja S."/>
            <person name="Hansen M."/>
            <person name="Heiman D."/>
            <person name="Howarth C."/>
            <person name="Larimer J."/>
            <person name="Lui A."/>
            <person name="MacDonald P.J.P."/>
            <person name="McCowen C."/>
            <person name="Montmayeur A."/>
            <person name="Murphy C."/>
            <person name="Neiman D."/>
            <person name="Pearson M."/>
            <person name="Priest M."/>
            <person name="Roberts A."/>
            <person name="Saif S."/>
            <person name="Shea T."/>
            <person name="Sisk P."/>
            <person name="Stolte C."/>
            <person name="Sykes S."/>
            <person name="Wortman J."/>
            <person name="Nusbaum C."/>
            <person name="Birren B."/>
        </authorList>
    </citation>
    <scope>NUCLEOTIDE SEQUENCE [LARGE SCALE GENOMIC DNA]</scope>
    <source>
        <strain evidence="9 10">CL02T12C01</strain>
    </source>
</reference>
<dbReference type="AlphaFoldDB" id="I8YIG3"/>
<dbReference type="InterPro" id="IPR002898">
    <property type="entry name" value="MotA_ExbB_proton_chnl"/>
</dbReference>
<gene>
    <name evidence="9" type="ORF">HMPREF1071_02802</name>
</gene>
<organism evidence="9 10">
    <name type="scientific">Bacteroides salyersiae CL02T12C01</name>
    <dbReference type="NCBI Taxonomy" id="997887"/>
    <lineage>
        <taxon>Bacteria</taxon>
        <taxon>Pseudomonadati</taxon>
        <taxon>Bacteroidota</taxon>
        <taxon>Bacteroidia</taxon>
        <taxon>Bacteroidales</taxon>
        <taxon>Bacteroidaceae</taxon>
        <taxon>Bacteroides</taxon>
    </lineage>
</organism>
<dbReference type="PATRIC" id="fig|997887.3.peg.2907"/>
<evidence type="ECO:0000313" key="9">
    <source>
        <dbReference type="EMBL" id="EIY62182.1"/>
    </source>
</evidence>
<feature type="transmembrane region" description="Helical" evidence="7">
    <location>
        <begin position="95"/>
        <end position="122"/>
    </location>
</feature>
<keyword evidence="10" id="KW-1185">Reference proteome</keyword>
<evidence type="ECO:0000256" key="1">
    <source>
        <dbReference type="ARBA" id="ARBA00004651"/>
    </source>
</evidence>
<keyword evidence="2" id="KW-1003">Cell membrane</keyword>
<keyword evidence="5 7" id="KW-0472">Membrane</keyword>
<feature type="transmembrane region" description="Helical" evidence="7">
    <location>
        <begin position="53"/>
        <end position="75"/>
    </location>
</feature>
<evidence type="ECO:0000256" key="7">
    <source>
        <dbReference type="SAM" id="Phobius"/>
    </source>
</evidence>
<feature type="domain" description="MotA/TolQ/ExbB proton channel" evidence="8">
    <location>
        <begin position="51"/>
        <end position="127"/>
    </location>
</feature>
<keyword evidence="6" id="KW-0653">Protein transport</keyword>
<dbReference type="RefSeq" id="WP_007480726.1">
    <property type="nucleotide sequence ID" value="NZ_JH724308.1"/>
</dbReference>